<name>A0A0E9X6Y1_ANGAN</name>
<protein>
    <submittedName>
        <fullName evidence="1">Uncharacterized protein</fullName>
    </submittedName>
</protein>
<organism evidence="1">
    <name type="scientific">Anguilla anguilla</name>
    <name type="common">European freshwater eel</name>
    <name type="synonym">Muraena anguilla</name>
    <dbReference type="NCBI Taxonomy" id="7936"/>
    <lineage>
        <taxon>Eukaryota</taxon>
        <taxon>Metazoa</taxon>
        <taxon>Chordata</taxon>
        <taxon>Craniata</taxon>
        <taxon>Vertebrata</taxon>
        <taxon>Euteleostomi</taxon>
        <taxon>Actinopterygii</taxon>
        <taxon>Neopterygii</taxon>
        <taxon>Teleostei</taxon>
        <taxon>Anguilliformes</taxon>
        <taxon>Anguillidae</taxon>
        <taxon>Anguilla</taxon>
    </lineage>
</organism>
<evidence type="ECO:0000313" key="1">
    <source>
        <dbReference type="EMBL" id="JAH97625.1"/>
    </source>
</evidence>
<proteinExistence type="predicted"/>
<reference evidence="1" key="2">
    <citation type="journal article" date="2015" name="Fish Shellfish Immunol.">
        <title>Early steps in the European eel (Anguilla anguilla)-Vibrio vulnificus interaction in the gills: Role of the RtxA13 toxin.</title>
        <authorList>
            <person name="Callol A."/>
            <person name="Pajuelo D."/>
            <person name="Ebbesson L."/>
            <person name="Teles M."/>
            <person name="MacKenzie S."/>
            <person name="Amaro C."/>
        </authorList>
    </citation>
    <scope>NUCLEOTIDE SEQUENCE</scope>
</reference>
<dbReference type="EMBL" id="GBXM01010952">
    <property type="protein sequence ID" value="JAH97625.1"/>
    <property type="molecule type" value="Transcribed_RNA"/>
</dbReference>
<accession>A0A0E9X6Y1</accession>
<sequence length="74" mass="8108">MKEAEDFLQLNLFSFSQLSLLHLASLPKGLESNCPSSLCHDWGQGSEVITSTRPPHTLPHLTLAVSSGVMLDHH</sequence>
<reference evidence="1" key="1">
    <citation type="submission" date="2014-11" db="EMBL/GenBank/DDBJ databases">
        <authorList>
            <person name="Amaro Gonzalez C."/>
        </authorList>
    </citation>
    <scope>NUCLEOTIDE SEQUENCE</scope>
</reference>
<dbReference type="AlphaFoldDB" id="A0A0E9X6Y1"/>